<sequence length="41" mass="4529">MTYIGGADIAYLYASIGIITVTPVAVFLCALVQVRKERRKK</sequence>
<reference evidence="2 3" key="1">
    <citation type="submission" date="2019-06" db="EMBL/GenBank/DDBJ databases">
        <title>Sequencing the genomes of 1000 actinobacteria strains.</title>
        <authorList>
            <person name="Klenk H.-P."/>
        </authorList>
    </citation>
    <scope>NUCLEOTIDE SEQUENCE [LARGE SCALE GENOMIC DNA]</scope>
    <source>
        <strain evidence="2 3">DSM 4813</strain>
    </source>
</reference>
<evidence type="ECO:0000313" key="2">
    <source>
        <dbReference type="EMBL" id="TQL63551.1"/>
    </source>
</evidence>
<gene>
    <name evidence="2" type="ORF">FB461_0010</name>
</gene>
<accession>A0A542ZT89</accession>
<dbReference type="RefSeq" id="WP_281282052.1">
    <property type="nucleotide sequence ID" value="NZ_BAAASV010000002.1"/>
</dbReference>
<proteinExistence type="predicted"/>
<organism evidence="2 3">
    <name type="scientific">Rarobacter faecitabidus</name>
    <dbReference type="NCBI Taxonomy" id="13243"/>
    <lineage>
        <taxon>Bacteria</taxon>
        <taxon>Bacillati</taxon>
        <taxon>Actinomycetota</taxon>
        <taxon>Actinomycetes</taxon>
        <taxon>Micrococcales</taxon>
        <taxon>Rarobacteraceae</taxon>
        <taxon>Rarobacter</taxon>
    </lineage>
</organism>
<dbReference type="Proteomes" id="UP000315389">
    <property type="component" value="Unassembled WGS sequence"/>
</dbReference>
<keyword evidence="1" id="KW-1133">Transmembrane helix</keyword>
<evidence type="ECO:0000256" key="1">
    <source>
        <dbReference type="SAM" id="Phobius"/>
    </source>
</evidence>
<dbReference type="EMBL" id="VFOS01000001">
    <property type="protein sequence ID" value="TQL63551.1"/>
    <property type="molecule type" value="Genomic_DNA"/>
</dbReference>
<name>A0A542ZT89_RARFA</name>
<evidence type="ECO:0000313" key="3">
    <source>
        <dbReference type="Proteomes" id="UP000315389"/>
    </source>
</evidence>
<dbReference type="AlphaFoldDB" id="A0A542ZT89"/>
<feature type="transmembrane region" description="Helical" evidence="1">
    <location>
        <begin position="12"/>
        <end position="32"/>
    </location>
</feature>
<protein>
    <submittedName>
        <fullName evidence="2">Uncharacterized protein</fullName>
    </submittedName>
</protein>
<keyword evidence="3" id="KW-1185">Reference proteome</keyword>
<comment type="caution">
    <text evidence="2">The sequence shown here is derived from an EMBL/GenBank/DDBJ whole genome shotgun (WGS) entry which is preliminary data.</text>
</comment>
<keyword evidence="1" id="KW-0472">Membrane</keyword>
<keyword evidence="1" id="KW-0812">Transmembrane</keyword>